<proteinExistence type="predicted"/>
<sequence length="64" mass="6978">MCSCGRARDRTLGRTAAGWPSRARNNHNRWLLDGHGALEEAAKVAAIAGVLAAGPDWLHDWVRD</sequence>
<organism evidence="1 2">
    <name type="scientific">Punica granatum</name>
    <name type="common">Pomegranate</name>
    <dbReference type="NCBI Taxonomy" id="22663"/>
    <lineage>
        <taxon>Eukaryota</taxon>
        <taxon>Viridiplantae</taxon>
        <taxon>Streptophyta</taxon>
        <taxon>Embryophyta</taxon>
        <taxon>Tracheophyta</taxon>
        <taxon>Spermatophyta</taxon>
        <taxon>Magnoliopsida</taxon>
        <taxon>eudicotyledons</taxon>
        <taxon>Gunneridae</taxon>
        <taxon>Pentapetalae</taxon>
        <taxon>rosids</taxon>
        <taxon>malvids</taxon>
        <taxon>Myrtales</taxon>
        <taxon>Lythraceae</taxon>
        <taxon>Punica</taxon>
    </lineage>
</organism>
<evidence type="ECO:0000313" key="2">
    <source>
        <dbReference type="Proteomes" id="UP000233551"/>
    </source>
</evidence>
<name>A0A2I0IWK9_PUNGR</name>
<keyword evidence="2" id="KW-1185">Reference proteome</keyword>
<dbReference type="EMBL" id="PGOL01002399">
    <property type="protein sequence ID" value="PKI48364.1"/>
    <property type="molecule type" value="Genomic_DNA"/>
</dbReference>
<dbReference type="AlphaFoldDB" id="A0A2I0IWK9"/>
<reference evidence="1 2" key="1">
    <citation type="submission" date="2017-11" db="EMBL/GenBank/DDBJ databases">
        <title>De-novo sequencing of pomegranate (Punica granatum L.) genome.</title>
        <authorList>
            <person name="Akparov Z."/>
            <person name="Amiraslanov A."/>
            <person name="Hajiyeva S."/>
            <person name="Abbasov M."/>
            <person name="Kaur K."/>
            <person name="Hamwieh A."/>
            <person name="Solovyev V."/>
            <person name="Salamov A."/>
            <person name="Braich B."/>
            <person name="Kosarev P."/>
            <person name="Mahmoud A."/>
            <person name="Hajiyev E."/>
            <person name="Babayeva S."/>
            <person name="Izzatullayeva V."/>
            <person name="Mammadov A."/>
            <person name="Mammadov A."/>
            <person name="Sharifova S."/>
            <person name="Ojaghi J."/>
            <person name="Eynullazada K."/>
            <person name="Bayramov B."/>
            <person name="Abdulazimova A."/>
            <person name="Shahmuradov I."/>
        </authorList>
    </citation>
    <scope>NUCLEOTIDE SEQUENCE [LARGE SCALE GENOMIC DNA]</scope>
    <source>
        <strain evidence="2">cv. AG2017</strain>
        <tissue evidence="1">Leaf</tissue>
    </source>
</reference>
<protein>
    <submittedName>
        <fullName evidence="1">Uncharacterized protein</fullName>
    </submittedName>
</protein>
<dbReference type="Proteomes" id="UP000233551">
    <property type="component" value="Unassembled WGS sequence"/>
</dbReference>
<accession>A0A2I0IWK9</accession>
<gene>
    <name evidence="1" type="ORF">CRG98_031217</name>
</gene>
<evidence type="ECO:0000313" key="1">
    <source>
        <dbReference type="EMBL" id="PKI48364.1"/>
    </source>
</evidence>
<comment type="caution">
    <text evidence="1">The sequence shown here is derived from an EMBL/GenBank/DDBJ whole genome shotgun (WGS) entry which is preliminary data.</text>
</comment>